<dbReference type="Gene3D" id="3.60.21.10">
    <property type="match status" value="1"/>
</dbReference>
<feature type="domain" description="Calcineurin-like phosphoesterase" evidence="2">
    <location>
        <begin position="7"/>
        <end position="215"/>
    </location>
</feature>
<dbReference type="CDD" id="cd00838">
    <property type="entry name" value="MPP_superfamily"/>
    <property type="match status" value="1"/>
</dbReference>
<proteinExistence type="inferred from homology"/>
<reference evidence="3 4" key="1">
    <citation type="submission" date="2016-09" db="EMBL/GenBank/DDBJ databases">
        <title>Genome Sequence of the Lactobacillus fermentum strain NCC2970 (CNCM I-5068).</title>
        <authorList>
            <person name="Barretto C."/>
            <person name="Ngom-Bru C."/>
            <person name="Genevaz A."/>
            <person name="Fournier C."/>
            <person name="Moine D."/>
            <person name="Kassam M."/>
            <person name="Iltis A."/>
            <person name="Sagory-Zalkind P."/>
            <person name="Faucherand G."/>
            <person name="Descombes P."/>
            <person name="Duboux S."/>
        </authorList>
    </citation>
    <scope>NUCLEOTIDE SEQUENCE [LARGE SCALE GENOMIC DNA]</scope>
    <source>
        <strain evidence="3 4">NCC2970</strain>
    </source>
</reference>
<dbReference type="GO" id="GO:0016791">
    <property type="term" value="F:phosphatase activity"/>
    <property type="evidence" value="ECO:0007669"/>
    <property type="project" value="TreeGrafter"/>
</dbReference>
<dbReference type="InterPro" id="IPR024654">
    <property type="entry name" value="Calcineurin-like_PHP_lpxH"/>
</dbReference>
<dbReference type="AlphaFoldDB" id="A0A1D7ZUY5"/>
<comment type="similarity">
    <text evidence="1">Belongs to the metallophosphoesterase superfamily. YfcE family.</text>
</comment>
<dbReference type="PIRSF" id="PIRSF000883">
    <property type="entry name" value="Pesterase_MJ0912"/>
    <property type="match status" value="1"/>
</dbReference>
<gene>
    <name evidence="3" type="ORF">LACFE_CDS0142</name>
</gene>
<evidence type="ECO:0000256" key="1">
    <source>
        <dbReference type="ARBA" id="ARBA00008950"/>
    </source>
</evidence>
<dbReference type="Proteomes" id="UP000094714">
    <property type="component" value="Chromosome"/>
</dbReference>
<dbReference type="InterPro" id="IPR029052">
    <property type="entry name" value="Metallo-depent_PP-like"/>
</dbReference>
<dbReference type="PANTHER" id="PTHR42850">
    <property type="entry name" value="METALLOPHOSPHOESTERASE"/>
    <property type="match status" value="1"/>
</dbReference>
<evidence type="ECO:0000313" key="4">
    <source>
        <dbReference type="Proteomes" id="UP000094714"/>
    </source>
</evidence>
<accession>A0A1D7ZUY5</accession>
<sequence>MQDMGEKIAVFSDVHGSATGLAAVYQDAQHLGATDYWFVGDLLMPGPGVNEVWDLFCQINPSLIVRGNWDDLVINGVAGRIPPTKPSRLYFGRLAQYVASRVQPGVVEQMAKWPLQQTRQVGKYTYTVSHNLPDLAMGQDLFPTNPAQNFDRLFSGQTAATTAQVAIYAHVHHELMRYATDERLVLNPGSVGEPFNRQWDLQADTRAQYMLLEVDEQGIAGINYRHVAYDKEEDWQMACDYDLPYLELYRRQLDSGRVDTHNQELVAKVSEEHHYAQEYAAFVKEIQQSE</sequence>
<protein>
    <recommendedName>
        <fullName evidence="2">Calcineurin-like phosphoesterase domain-containing protein</fullName>
    </recommendedName>
</protein>
<dbReference type="EMBL" id="CP017151">
    <property type="protein sequence ID" value="AOR73622.1"/>
    <property type="molecule type" value="Genomic_DNA"/>
</dbReference>
<dbReference type="InterPro" id="IPR050126">
    <property type="entry name" value="Ap4A_hydrolase"/>
</dbReference>
<evidence type="ECO:0000259" key="2">
    <source>
        <dbReference type="Pfam" id="PF12850"/>
    </source>
</evidence>
<dbReference type="Pfam" id="PF12850">
    <property type="entry name" value="Metallophos_2"/>
    <property type="match status" value="1"/>
</dbReference>
<dbReference type="PATRIC" id="fig|1613.112.peg.152"/>
<dbReference type="PANTHER" id="PTHR42850:SF2">
    <property type="entry name" value="BLL5683 PROTEIN"/>
    <property type="match status" value="1"/>
</dbReference>
<evidence type="ECO:0000313" key="3">
    <source>
        <dbReference type="EMBL" id="AOR73622.1"/>
    </source>
</evidence>
<dbReference type="GO" id="GO:0005737">
    <property type="term" value="C:cytoplasm"/>
    <property type="evidence" value="ECO:0007669"/>
    <property type="project" value="TreeGrafter"/>
</dbReference>
<name>A0A1D7ZUY5_LIMFE</name>
<dbReference type="SUPFAM" id="SSF56300">
    <property type="entry name" value="Metallo-dependent phosphatases"/>
    <property type="match status" value="1"/>
</dbReference>
<organism evidence="3 4">
    <name type="scientific">Limosilactobacillus fermentum</name>
    <name type="common">Lactobacillus fermentum</name>
    <dbReference type="NCBI Taxonomy" id="1613"/>
    <lineage>
        <taxon>Bacteria</taxon>
        <taxon>Bacillati</taxon>
        <taxon>Bacillota</taxon>
        <taxon>Bacilli</taxon>
        <taxon>Lactobacillales</taxon>
        <taxon>Lactobacillaceae</taxon>
        <taxon>Limosilactobacillus</taxon>
    </lineage>
</organism>
<dbReference type="InterPro" id="IPR011152">
    <property type="entry name" value="Pesterase_MJ0912"/>
</dbReference>